<dbReference type="InterPro" id="IPR032675">
    <property type="entry name" value="LRR_dom_sf"/>
</dbReference>
<comment type="caution">
    <text evidence="4">The sequence shown here is derived from an EMBL/GenBank/DDBJ whole genome shotgun (WGS) entry which is preliminary data.</text>
</comment>
<name>A0A2P8EAH2_9BACT</name>
<feature type="domain" description="GH29D-like beta-sandwich" evidence="3">
    <location>
        <begin position="488"/>
        <end position="544"/>
    </location>
</feature>
<dbReference type="PANTHER" id="PTHR35889:SF3">
    <property type="entry name" value="F-BOX DOMAIN-CONTAINING PROTEIN"/>
    <property type="match status" value="1"/>
</dbReference>
<feature type="transmembrane region" description="Helical" evidence="1">
    <location>
        <begin position="111"/>
        <end position="130"/>
    </location>
</feature>
<evidence type="ECO:0000259" key="2">
    <source>
        <dbReference type="Pfam" id="PF07635"/>
    </source>
</evidence>
<feature type="transmembrane region" description="Helical" evidence="1">
    <location>
        <begin position="47"/>
        <end position="68"/>
    </location>
</feature>
<sequence>MSFQTRLSAILKNVLIVFHGLTLILAFGHEHLEVPPILEFLGRTHPLVLHFPIALLLLLALVLWNPNITFLENKPFSNNLFLSTLLLTGITVMAGLLLATEEGYEKESFFFHQWTGVTLFWLGTIWYILWTKEIYQTARVISVLTIILIIITGHLGASLTHGDDFLFAPLLKKKNDPKVNLDEALSYDHVIRPILEQKCVSCHKASKQKGDLRLDGVEYILAGGKNGPVIDLNNTEESNLLHRILLPMEDEDHMPPKGKLQLTELEIQIITSWIKESAHFDKKLVHYPEESNLFQLAKNLFVPSEGPNYDFPFAKGITIEKLNNDYRVVQTIYPEAPALRVSFFGKSQFTSKALDELDKISVQLVELNLNNMPLNDEDIKKISRFNNLEKLYLNSTGLSGTTLSSLKNQPKLHSLSLSGNPLKETSIAELGALKQLNNLFLWNSSLSTQNIEQLKTLLPNTKIETGFKDEGERYQLNPPLIQAENNIFNNELEVRLKHPIGSVSIFYTLDNTEPDSSNYLLYQGPLKIQKSTTLRARAFANGWLGSEENTNSFFKASIKPISYQLSYPPHKSYPGNGVETLFDQEKGDEDFGSGKWLGFQDQPLELLIDLGKDQLIESVGFSLLTAEGSYIFPPFQVEIWTKEHQGDWKMIQVDNPEQPEKMGDRKLILLEYPIAGQKPKQIKAILKPVNRLPKWHPGAGQKAWMFIDEVLIN</sequence>
<evidence type="ECO:0000256" key="1">
    <source>
        <dbReference type="SAM" id="Phobius"/>
    </source>
</evidence>
<keyword evidence="1" id="KW-0472">Membrane</keyword>
<feature type="transmembrane region" description="Helical" evidence="1">
    <location>
        <begin position="80"/>
        <end position="99"/>
    </location>
</feature>
<dbReference type="EMBL" id="PYGF01000002">
    <property type="protein sequence ID" value="PSL06460.1"/>
    <property type="molecule type" value="Genomic_DNA"/>
</dbReference>
<evidence type="ECO:0000313" key="4">
    <source>
        <dbReference type="EMBL" id="PSL06460.1"/>
    </source>
</evidence>
<dbReference type="RefSeq" id="WP_106566386.1">
    <property type="nucleotide sequence ID" value="NZ_PYGF01000002.1"/>
</dbReference>
<dbReference type="AlphaFoldDB" id="A0A2P8EAH2"/>
<dbReference type="InterPro" id="IPR059177">
    <property type="entry name" value="GH29D-like_dom"/>
</dbReference>
<feature type="domain" description="Cytochrome C Planctomycete-type" evidence="2">
    <location>
        <begin position="199"/>
        <end position="258"/>
    </location>
</feature>
<gene>
    <name evidence="4" type="ORF">CLV48_102276</name>
</gene>
<accession>A0A2P8EAH2</accession>
<organism evidence="4 5">
    <name type="scientific">Cecembia rubra</name>
    <dbReference type="NCBI Taxonomy" id="1485585"/>
    <lineage>
        <taxon>Bacteria</taxon>
        <taxon>Pseudomonadati</taxon>
        <taxon>Bacteroidota</taxon>
        <taxon>Cytophagia</taxon>
        <taxon>Cytophagales</taxon>
        <taxon>Cyclobacteriaceae</taxon>
        <taxon>Cecembia</taxon>
    </lineage>
</organism>
<dbReference type="SUPFAM" id="SSF52047">
    <property type="entry name" value="RNI-like"/>
    <property type="match status" value="1"/>
</dbReference>
<evidence type="ECO:0000259" key="3">
    <source>
        <dbReference type="Pfam" id="PF13290"/>
    </source>
</evidence>
<feature type="transmembrane region" description="Helical" evidence="1">
    <location>
        <begin position="7"/>
        <end position="27"/>
    </location>
</feature>
<proteinExistence type="predicted"/>
<dbReference type="Pfam" id="PF13290">
    <property type="entry name" value="CHB_HEX_C_1"/>
    <property type="match status" value="1"/>
</dbReference>
<reference evidence="4 5" key="1">
    <citation type="submission" date="2018-03" db="EMBL/GenBank/DDBJ databases">
        <title>Genomic Encyclopedia of Archaeal and Bacterial Type Strains, Phase II (KMG-II): from individual species to whole genera.</title>
        <authorList>
            <person name="Goeker M."/>
        </authorList>
    </citation>
    <scope>NUCLEOTIDE SEQUENCE [LARGE SCALE GENOMIC DNA]</scope>
    <source>
        <strain evidence="4 5">DSM 28057</strain>
    </source>
</reference>
<dbReference type="Pfam" id="PF07635">
    <property type="entry name" value="PSCyt1"/>
    <property type="match status" value="1"/>
</dbReference>
<keyword evidence="1" id="KW-1133">Transmembrane helix</keyword>
<dbReference type="Proteomes" id="UP000240708">
    <property type="component" value="Unassembled WGS sequence"/>
</dbReference>
<dbReference type="PANTHER" id="PTHR35889">
    <property type="entry name" value="CYCLOINULO-OLIGOSACCHARIDE FRUCTANOTRANSFERASE-RELATED"/>
    <property type="match status" value="1"/>
</dbReference>
<dbReference type="Gene3D" id="3.80.10.10">
    <property type="entry name" value="Ribonuclease Inhibitor"/>
    <property type="match status" value="1"/>
</dbReference>
<dbReference type="OrthoDB" id="713772at2"/>
<feature type="transmembrane region" description="Helical" evidence="1">
    <location>
        <begin position="137"/>
        <end position="157"/>
    </location>
</feature>
<dbReference type="InterPro" id="IPR011429">
    <property type="entry name" value="Cyt_c_Planctomycete-type"/>
</dbReference>
<protein>
    <submittedName>
        <fullName evidence="4">Chitobiase/beta-hexosaminidase-like protein</fullName>
    </submittedName>
</protein>
<keyword evidence="1" id="KW-0812">Transmembrane</keyword>
<keyword evidence="5" id="KW-1185">Reference proteome</keyword>
<evidence type="ECO:0000313" key="5">
    <source>
        <dbReference type="Proteomes" id="UP000240708"/>
    </source>
</evidence>